<comment type="caution">
    <text evidence="2">The sequence shown here is derived from an EMBL/GenBank/DDBJ whole genome shotgun (WGS) entry which is preliminary data.</text>
</comment>
<evidence type="ECO:0008006" key="4">
    <source>
        <dbReference type="Google" id="ProtNLM"/>
    </source>
</evidence>
<evidence type="ECO:0000313" key="2">
    <source>
        <dbReference type="EMBL" id="GAA3708586.1"/>
    </source>
</evidence>
<dbReference type="Gene3D" id="3.10.180.10">
    <property type="entry name" value="2,3-Dihydroxybiphenyl 1,2-Dioxygenase, domain 1"/>
    <property type="match status" value="1"/>
</dbReference>
<dbReference type="RefSeq" id="WP_344813037.1">
    <property type="nucleotide sequence ID" value="NZ_BAAAYX010000013.1"/>
</dbReference>
<dbReference type="Proteomes" id="UP001500051">
    <property type="component" value="Unassembled WGS sequence"/>
</dbReference>
<reference evidence="3" key="1">
    <citation type="journal article" date="2019" name="Int. J. Syst. Evol. Microbiol.">
        <title>The Global Catalogue of Microorganisms (GCM) 10K type strain sequencing project: providing services to taxonomists for standard genome sequencing and annotation.</title>
        <authorList>
            <consortium name="The Broad Institute Genomics Platform"/>
            <consortium name="The Broad Institute Genome Sequencing Center for Infectious Disease"/>
            <person name="Wu L."/>
            <person name="Ma J."/>
        </authorList>
    </citation>
    <scope>NUCLEOTIDE SEQUENCE [LARGE SCALE GENOMIC DNA]</scope>
    <source>
        <strain evidence="3">JCM 16548</strain>
    </source>
</reference>
<dbReference type="InterPro" id="IPR029068">
    <property type="entry name" value="Glyas_Bleomycin-R_OHBP_Dase"/>
</dbReference>
<dbReference type="EMBL" id="BAAAYX010000013">
    <property type="protein sequence ID" value="GAA3708586.1"/>
    <property type="molecule type" value="Genomic_DNA"/>
</dbReference>
<proteinExistence type="predicted"/>
<organism evidence="2 3">
    <name type="scientific">Microlunatus aurantiacus</name>
    <dbReference type="NCBI Taxonomy" id="446786"/>
    <lineage>
        <taxon>Bacteria</taxon>
        <taxon>Bacillati</taxon>
        <taxon>Actinomycetota</taxon>
        <taxon>Actinomycetes</taxon>
        <taxon>Propionibacteriales</taxon>
        <taxon>Propionibacteriaceae</taxon>
        <taxon>Microlunatus</taxon>
    </lineage>
</organism>
<protein>
    <recommendedName>
        <fullName evidence="4">VOC domain-containing protein</fullName>
    </recommendedName>
</protein>
<feature type="region of interest" description="Disordered" evidence="1">
    <location>
        <begin position="233"/>
        <end position="260"/>
    </location>
</feature>
<sequence length="260" mass="27893">MTHPYAIWPLRFSPDPAGMIDFYSRLGLHQSLSHEAGTFATFVGRSGALGVHDARTTMAGPVPGHAALNLATSDLEAAAAELTGIGHEVRLWDETYGKQGVVVARDGRAIGLNQERQEDLYGGYHERAVTRVPLLDVVAVCSTPDPRAEAVWFASFGFVAPSYDDPWWIGLRAGAQSGVLGIHAGGIDARKPRPADDVLGTAYEVKIGFETPEPLVELDERLRTAGLEPLTITDGPQPRILLTDPDGDEVQIHPAPGDDS</sequence>
<evidence type="ECO:0000313" key="3">
    <source>
        <dbReference type="Proteomes" id="UP001500051"/>
    </source>
</evidence>
<name>A0ABP7DSR2_9ACTN</name>
<gene>
    <name evidence="2" type="ORF">GCM10022204_28320</name>
</gene>
<accession>A0ABP7DSR2</accession>
<dbReference type="SUPFAM" id="SSF54593">
    <property type="entry name" value="Glyoxalase/Bleomycin resistance protein/Dihydroxybiphenyl dioxygenase"/>
    <property type="match status" value="2"/>
</dbReference>
<keyword evidence="3" id="KW-1185">Reference proteome</keyword>
<evidence type="ECO:0000256" key="1">
    <source>
        <dbReference type="SAM" id="MobiDB-lite"/>
    </source>
</evidence>